<proteinExistence type="predicted"/>
<sequence>MIKELRYFNGDVKETIIVGKNKVQAIQQVNDNKYVIALEDGHKINVVSPFIEYVEDNNIKPSTEF</sequence>
<dbReference type="RefSeq" id="WP_257701590.1">
    <property type="nucleotide sequence ID" value="NZ_CP102451.1"/>
</dbReference>
<accession>A0ABY5NX58</accession>
<reference evidence="1" key="2">
    <citation type="submission" date="2022-08" db="EMBL/GenBank/DDBJ databases">
        <authorList>
            <person name="Poehlein A."/>
            <person name="Guzman J."/>
            <person name="Daniel R."/>
            <person name="Vilcinskas A."/>
        </authorList>
    </citation>
    <scope>NUCLEOTIDE SEQUENCE</scope>
    <source>
        <strain evidence="1">G314FT</strain>
    </source>
</reference>
<dbReference type="EMBL" id="CP102451">
    <property type="protein sequence ID" value="UUV97988.1"/>
    <property type="molecule type" value="Genomic_DNA"/>
</dbReference>
<evidence type="ECO:0000313" key="1">
    <source>
        <dbReference type="EMBL" id="UUV97988.1"/>
    </source>
</evidence>
<name>A0ABY5NX58_9ENTE</name>
<dbReference type="Proteomes" id="UP001058273">
    <property type="component" value="Chromosome"/>
</dbReference>
<keyword evidence="2" id="KW-1185">Reference proteome</keyword>
<protein>
    <submittedName>
        <fullName evidence="1">Uncharacterized protein</fullName>
    </submittedName>
</protein>
<evidence type="ECO:0000313" key="2">
    <source>
        <dbReference type="Proteomes" id="UP001058273"/>
    </source>
</evidence>
<organism evidence="1 2">
    <name type="scientific">Vagococcus luciliae</name>
    <dbReference type="NCBI Taxonomy" id="2920380"/>
    <lineage>
        <taxon>Bacteria</taxon>
        <taxon>Bacillati</taxon>
        <taxon>Bacillota</taxon>
        <taxon>Bacilli</taxon>
        <taxon>Lactobacillales</taxon>
        <taxon>Enterococcaceae</taxon>
        <taxon>Vagococcus</taxon>
    </lineage>
</organism>
<reference evidence="1" key="1">
    <citation type="submission" date="2022-08" db="EMBL/GenBank/DDBJ databases">
        <title>Genome sequence of Vagococcus luciliae DSM 112651.</title>
        <authorList>
            <person name="Juan G."/>
            <person name="Anja P."/>
            <person name="Rolf D."/>
            <person name="Kampfer P."/>
            <person name="Vilcinskas A."/>
        </authorList>
    </citation>
    <scope>NUCLEOTIDE SEQUENCE</scope>
    <source>
        <strain evidence="1">G314FT</strain>
    </source>
</reference>
<gene>
    <name evidence="1" type="ORF">G314FT_00790</name>
</gene>